<proteinExistence type="predicted"/>
<dbReference type="Proteomes" id="UP000029507">
    <property type="component" value="Chromosome"/>
</dbReference>
<name>A0A089LKE5_9BACL</name>
<gene>
    <name evidence="1" type="ORF">PSTEL_01510</name>
</gene>
<protein>
    <submittedName>
        <fullName evidence="1">Uncharacterized protein</fullName>
    </submittedName>
</protein>
<dbReference type="KEGG" id="pste:PSTEL_01510"/>
<keyword evidence="2" id="KW-1185">Reference proteome</keyword>
<evidence type="ECO:0000313" key="1">
    <source>
        <dbReference type="EMBL" id="AIQ61996.1"/>
    </source>
</evidence>
<dbReference type="STRING" id="169760.PSTEL_01510"/>
<dbReference type="EMBL" id="CP009286">
    <property type="protein sequence ID" value="AIQ61996.1"/>
    <property type="molecule type" value="Genomic_DNA"/>
</dbReference>
<accession>A0A089LKE5</accession>
<sequence length="87" mass="10114">MDKRDGQVSWKILFDGKFMQKHTAYKSLADFLASGGFEIGELEEIVRLDKERLDRFIAQGAGFESWEDMLSEALGDYFERTFGFYDI</sequence>
<organism evidence="1 2">
    <name type="scientific">Paenibacillus stellifer</name>
    <dbReference type="NCBI Taxonomy" id="169760"/>
    <lineage>
        <taxon>Bacteria</taxon>
        <taxon>Bacillati</taxon>
        <taxon>Bacillota</taxon>
        <taxon>Bacilli</taxon>
        <taxon>Bacillales</taxon>
        <taxon>Paenibacillaceae</taxon>
        <taxon>Paenibacillus</taxon>
    </lineage>
</organism>
<dbReference type="HOGENOM" id="CLU_145991_2_0_9"/>
<dbReference type="AlphaFoldDB" id="A0A089LKE5"/>
<evidence type="ECO:0000313" key="2">
    <source>
        <dbReference type="Proteomes" id="UP000029507"/>
    </source>
</evidence>
<reference evidence="1 2" key="1">
    <citation type="submission" date="2014-08" db="EMBL/GenBank/DDBJ databases">
        <title>Comparative genomics of the Paenibacillus odorifer group.</title>
        <authorList>
            <person name="den Bakker H.C."/>
            <person name="Tsai Y.-C."/>
            <person name="Martin N."/>
            <person name="Korlach J."/>
            <person name="Wiedmann M."/>
        </authorList>
    </citation>
    <scope>NUCLEOTIDE SEQUENCE [LARGE SCALE GENOMIC DNA]</scope>
    <source>
        <strain evidence="1 2">DSM 14472</strain>
    </source>
</reference>
<dbReference type="OrthoDB" id="2889017at2"/>